<dbReference type="InterPro" id="IPR050357">
    <property type="entry name" value="Arrestin_domain-protein"/>
</dbReference>
<dbReference type="InterPro" id="IPR024391">
    <property type="entry name" value="LDB19_N"/>
</dbReference>
<organism evidence="3 4">
    <name type="scientific">Lachnellula cervina</name>
    <dbReference type="NCBI Taxonomy" id="1316786"/>
    <lineage>
        <taxon>Eukaryota</taxon>
        <taxon>Fungi</taxon>
        <taxon>Dikarya</taxon>
        <taxon>Ascomycota</taxon>
        <taxon>Pezizomycotina</taxon>
        <taxon>Leotiomycetes</taxon>
        <taxon>Helotiales</taxon>
        <taxon>Lachnaceae</taxon>
        <taxon>Lachnellula</taxon>
    </lineage>
</organism>
<dbReference type="InterPro" id="IPR014752">
    <property type="entry name" value="Arrestin-like_C"/>
</dbReference>
<dbReference type="PANTHER" id="PTHR11188">
    <property type="entry name" value="ARRESTIN DOMAIN CONTAINING PROTEIN"/>
    <property type="match status" value="1"/>
</dbReference>
<feature type="domain" description="LDB19 N-terminal" evidence="2">
    <location>
        <begin position="148"/>
        <end position="322"/>
    </location>
</feature>
<protein>
    <recommendedName>
        <fullName evidence="2">LDB19 N-terminal domain-containing protein</fullName>
    </recommendedName>
</protein>
<evidence type="ECO:0000313" key="3">
    <source>
        <dbReference type="EMBL" id="TVY52351.1"/>
    </source>
</evidence>
<dbReference type="GO" id="GO:0005829">
    <property type="term" value="C:cytosol"/>
    <property type="evidence" value="ECO:0007669"/>
    <property type="project" value="TreeGrafter"/>
</dbReference>
<dbReference type="Proteomes" id="UP000481288">
    <property type="component" value="Unassembled WGS sequence"/>
</dbReference>
<evidence type="ECO:0000256" key="1">
    <source>
        <dbReference type="SAM" id="MobiDB-lite"/>
    </source>
</evidence>
<feature type="region of interest" description="Disordered" evidence="1">
    <location>
        <begin position="444"/>
        <end position="506"/>
    </location>
</feature>
<dbReference type="OrthoDB" id="3832628at2759"/>
<gene>
    <name evidence="3" type="ORF">LCER1_G006289</name>
</gene>
<dbReference type="InterPro" id="IPR014756">
    <property type="entry name" value="Ig_E-set"/>
</dbReference>
<keyword evidence="4" id="KW-1185">Reference proteome</keyword>
<feature type="compositionally biased region" description="Low complexity" evidence="1">
    <location>
        <begin position="48"/>
        <end position="60"/>
    </location>
</feature>
<dbReference type="Pfam" id="PF13002">
    <property type="entry name" value="LDB19"/>
    <property type="match status" value="1"/>
</dbReference>
<accession>A0A7D8YMA0</accession>
<feature type="compositionally biased region" description="Low complexity" evidence="1">
    <location>
        <begin position="1"/>
        <end position="28"/>
    </location>
</feature>
<dbReference type="GO" id="GO:0005886">
    <property type="term" value="C:plasma membrane"/>
    <property type="evidence" value="ECO:0007669"/>
    <property type="project" value="TreeGrafter"/>
</dbReference>
<comment type="caution">
    <text evidence="3">The sequence shown here is derived from an EMBL/GenBank/DDBJ whole genome shotgun (WGS) entry which is preliminary data.</text>
</comment>
<dbReference type="GO" id="GO:0070086">
    <property type="term" value="P:ubiquitin-dependent endocytosis"/>
    <property type="evidence" value="ECO:0007669"/>
    <property type="project" value="TreeGrafter"/>
</dbReference>
<dbReference type="AlphaFoldDB" id="A0A7D8YMA0"/>
<sequence length="506" mass="55595">MTHSISTFFRSHSSHSSHSTVSNNSLNTPAELKRRPSPSNTFRRPAYSDRSPSSSGSSLLSQDLSVKMPDAHNNKRLSLTNLIAPKSASKSTPQHHPVILDISIESPPAVCYGPPANSSGALISGQLQVNIQEDQVSIETIGMRFNVEVTRKKPFRNHTHCQDCTNQTEQLDAWSILTAPSVLPRGTHSFPFSFLLPGHLPASIKGTTTKIEYVLRAAVTTTKNGEPVKSSKVIDLKRAILPPEVPKKSIRIFPPTNITVNCEFPAVIHPIGQHNVSLRVDGVVKRNADEKTQNQWKLKRLLWRLEENEQSVSPACPKHLAKLGSVDDTKKGELHKENKIIGNSELKTGWKGDYSGPDGRIEVEFPINVRPASHPTCDMKSEDGTEVTHVLIIEMIISDEMALIKNPNKVTPSGAARVLRMHFNVILSERSGMGLSWDLEQPPLYQDVPTSPPGYRNADLSDYTGPPLPDYEALPPLDDPVNDTSESNVRPSEESREPSASGASEA</sequence>
<dbReference type="PANTHER" id="PTHR11188:SF76">
    <property type="entry name" value="PROTEIN LDB19"/>
    <property type="match status" value="1"/>
</dbReference>
<name>A0A7D8YMA0_9HELO</name>
<evidence type="ECO:0000313" key="4">
    <source>
        <dbReference type="Proteomes" id="UP000481288"/>
    </source>
</evidence>
<evidence type="ECO:0000259" key="2">
    <source>
        <dbReference type="Pfam" id="PF13002"/>
    </source>
</evidence>
<dbReference type="Gene3D" id="2.60.40.640">
    <property type="match status" value="1"/>
</dbReference>
<dbReference type="EMBL" id="QGMG01000627">
    <property type="protein sequence ID" value="TVY52351.1"/>
    <property type="molecule type" value="Genomic_DNA"/>
</dbReference>
<dbReference type="GO" id="GO:0031625">
    <property type="term" value="F:ubiquitin protein ligase binding"/>
    <property type="evidence" value="ECO:0007669"/>
    <property type="project" value="TreeGrafter"/>
</dbReference>
<reference evidence="3 4" key="1">
    <citation type="submission" date="2018-05" db="EMBL/GenBank/DDBJ databases">
        <title>Whole genome sequencing for identification of molecular markers to develop diagnostic detection tools for the regulated plant pathogen Lachnellula willkommii.</title>
        <authorList>
            <person name="Giroux E."/>
            <person name="Bilodeau G."/>
        </authorList>
    </citation>
    <scope>NUCLEOTIDE SEQUENCE [LARGE SCALE GENOMIC DNA]</scope>
    <source>
        <strain evidence="3 4">CBS 625.97</strain>
    </source>
</reference>
<dbReference type="GO" id="GO:0030674">
    <property type="term" value="F:protein-macromolecule adaptor activity"/>
    <property type="evidence" value="ECO:0007669"/>
    <property type="project" value="TreeGrafter"/>
</dbReference>
<dbReference type="SUPFAM" id="SSF81296">
    <property type="entry name" value="E set domains"/>
    <property type="match status" value="1"/>
</dbReference>
<proteinExistence type="predicted"/>
<feature type="region of interest" description="Disordered" evidence="1">
    <location>
        <begin position="1"/>
        <end position="60"/>
    </location>
</feature>